<evidence type="ECO:0008006" key="2">
    <source>
        <dbReference type="Google" id="ProtNLM"/>
    </source>
</evidence>
<name>A0A6B1DQ97_9CHLR</name>
<dbReference type="InterPro" id="IPR035093">
    <property type="entry name" value="RelE/ParE_toxin_dom_sf"/>
</dbReference>
<dbReference type="AlphaFoldDB" id="A0A6B1DQ97"/>
<reference evidence="1" key="1">
    <citation type="submission" date="2019-09" db="EMBL/GenBank/DDBJ databases">
        <title>Characterisation of the sponge microbiome using genome-centric metagenomics.</title>
        <authorList>
            <person name="Engelberts J.P."/>
            <person name="Robbins S.J."/>
            <person name="De Goeij J.M."/>
            <person name="Aranda M."/>
            <person name="Bell S.C."/>
            <person name="Webster N.S."/>
        </authorList>
    </citation>
    <scope>NUCLEOTIDE SEQUENCE</scope>
    <source>
        <strain evidence="1">SB0662_bin_9</strain>
    </source>
</reference>
<organism evidence="1">
    <name type="scientific">Caldilineaceae bacterium SB0662_bin_9</name>
    <dbReference type="NCBI Taxonomy" id="2605258"/>
    <lineage>
        <taxon>Bacteria</taxon>
        <taxon>Bacillati</taxon>
        <taxon>Chloroflexota</taxon>
        <taxon>Caldilineae</taxon>
        <taxon>Caldilineales</taxon>
        <taxon>Caldilineaceae</taxon>
    </lineage>
</organism>
<dbReference type="Gene3D" id="3.30.2310.20">
    <property type="entry name" value="RelE-like"/>
    <property type="match status" value="1"/>
</dbReference>
<dbReference type="EMBL" id="VXPY01000030">
    <property type="protein sequence ID" value="MYD89598.1"/>
    <property type="molecule type" value="Genomic_DNA"/>
</dbReference>
<dbReference type="SUPFAM" id="SSF143011">
    <property type="entry name" value="RelE-like"/>
    <property type="match status" value="1"/>
</dbReference>
<gene>
    <name evidence="1" type="ORF">F4Y08_04540</name>
</gene>
<accession>A0A6B1DQ97</accession>
<evidence type="ECO:0000313" key="1">
    <source>
        <dbReference type="EMBL" id="MYD89598.1"/>
    </source>
</evidence>
<sequence>MDVTFRTRRLQRNFEESERAIRQWGKDVARKYITRVTQLHAVPDFQTAGKIRAMKLHRLKGDKQGRWSIHLTGRWRLIVTEGSSEEHVVIEEVSNHYDQ</sequence>
<proteinExistence type="predicted"/>
<protein>
    <recommendedName>
        <fullName evidence="2">Plasmid maintenance system killer protein</fullName>
    </recommendedName>
</protein>
<comment type="caution">
    <text evidence="1">The sequence shown here is derived from an EMBL/GenBank/DDBJ whole genome shotgun (WGS) entry which is preliminary data.</text>
</comment>